<dbReference type="EMBL" id="LFWV01000029">
    <property type="protein sequence ID" value="KON31655.1"/>
    <property type="molecule type" value="Genomic_DNA"/>
</dbReference>
<dbReference type="AlphaFoldDB" id="A0A0M0BTG0"/>
<evidence type="ECO:0000313" key="3">
    <source>
        <dbReference type="Proteomes" id="UP000054016"/>
    </source>
</evidence>
<protein>
    <submittedName>
        <fullName evidence="2">Uncharacterized protein</fullName>
    </submittedName>
</protein>
<comment type="caution">
    <text evidence="2">The sequence shown here is derived from an EMBL/GenBank/DDBJ whole genome shotgun (WGS) entry which is preliminary data.</text>
</comment>
<dbReference type="Proteomes" id="UP000054016">
    <property type="component" value="Unassembled WGS sequence"/>
</dbReference>
<evidence type="ECO:0000313" key="2">
    <source>
        <dbReference type="EMBL" id="KON31655.1"/>
    </source>
</evidence>
<organism evidence="2 3">
    <name type="scientific">miscellaneous Crenarchaeota group-1 archaeon SG8-32-3</name>
    <dbReference type="NCBI Taxonomy" id="1685125"/>
    <lineage>
        <taxon>Archaea</taxon>
        <taxon>Candidatus Bathyarchaeota</taxon>
        <taxon>MCG-1</taxon>
    </lineage>
</organism>
<sequence>MLFVFLEVEQRVKSASTVEIIHILGTFCDKKRRFERPIHSQNNKQNSKKTNNIDGAKKKTHITPHNVKIVLIYLKFKV</sequence>
<gene>
    <name evidence="2" type="ORF">AC478_02490</name>
</gene>
<accession>A0A0M0BTG0</accession>
<reference evidence="3" key="1">
    <citation type="submission" date="2015-06" db="EMBL/GenBank/DDBJ databases">
        <title>New insights into the roles of widespread benthic archaea in carbon and nitrogen cycling.</title>
        <authorList>
            <person name="Lazar C.S."/>
            <person name="Baker B.J."/>
            <person name="Seitz K.W."/>
            <person name="Hyde A.S."/>
            <person name="Dick G.J."/>
            <person name="Hinrichs K.-U."/>
            <person name="Teske A.P."/>
        </authorList>
    </citation>
    <scope>NUCLEOTIDE SEQUENCE [LARGE SCALE GENOMIC DNA]</scope>
</reference>
<feature type="compositionally biased region" description="Low complexity" evidence="1">
    <location>
        <begin position="40"/>
        <end position="52"/>
    </location>
</feature>
<feature type="region of interest" description="Disordered" evidence="1">
    <location>
        <begin position="35"/>
        <end position="58"/>
    </location>
</feature>
<evidence type="ECO:0000256" key="1">
    <source>
        <dbReference type="SAM" id="MobiDB-lite"/>
    </source>
</evidence>
<proteinExistence type="predicted"/>
<name>A0A0M0BTG0_9ARCH</name>